<dbReference type="PANTHER" id="PTHR47336">
    <property type="entry name" value="TRANSCRIPTION FACTOR HMS1-RELATED"/>
    <property type="match status" value="1"/>
</dbReference>
<evidence type="ECO:0000313" key="5">
    <source>
        <dbReference type="Proteomes" id="UP000308768"/>
    </source>
</evidence>
<dbReference type="SMART" id="SM00353">
    <property type="entry name" value="HLH"/>
    <property type="match status" value="1"/>
</dbReference>
<keyword evidence="5" id="KW-1185">Reference proteome</keyword>
<dbReference type="Pfam" id="PF00010">
    <property type="entry name" value="HLH"/>
    <property type="match status" value="1"/>
</dbReference>
<feature type="coiled-coil region" evidence="1">
    <location>
        <begin position="246"/>
        <end position="273"/>
    </location>
</feature>
<organism evidence="4 5">
    <name type="scientific">Cryomyces minteri</name>
    <dbReference type="NCBI Taxonomy" id="331657"/>
    <lineage>
        <taxon>Eukaryota</taxon>
        <taxon>Fungi</taxon>
        <taxon>Dikarya</taxon>
        <taxon>Ascomycota</taxon>
        <taxon>Pezizomycotina</taxon>
        <taxon>Dothideomycetes</taxon>
        <taxon>Dothideomycetes incertae sedis</taxon>
        <taxon>Cryomyces</taxon>
    </lineage>
</organism>
<comment type="caution">
    <text evidence="4">The sequence shown here is derived from an EMBL/GenBank/DDBJ whole genome shotgun (WGS) entry which is preliminary data.</text>
</comment>
<dbReference type="Gene3D" id="4.10.280.10">
    <property type="entry name" value="Helix-loop-helix DNA-binding domain"/>
    <property type="match status" value="1"/>
</dbReference>
<dbReference type="Proteomes" id="UP000308768">
    <property type="component" value="Unassembled WGS sequence"/>
</dbReference>
<evidence type="ECO:0000313" key="4">
    <source>
        <dbReference type="EMBL" id="TKA65027.1"/>
    </source>
</evidence>
<feature type="compositionally biased region" description="Low complexity" evidence="2">
    <location>
        <begin position="180"/>
        <end position="193"/>
    </location>
</feature>
<reference evidence="4 5" key="1">
    <citation type="submission" date="2017-03" db="EMBL/GenBank/DDBJ databases">
        <title>Genomes of endolithic fungi from Antarctica.</title>
        <authorList>
            <person name="Coleine C."/>
            <person name="Masonjones S."/>
            <person name="Stajich J.E."/>
        </authorList>
    </citation>
    <scope>NUCLEOTIDE SEQUENCE [LARGE SCALE GENOMIC DNA]</scope>
    <source>
        <strain evidence="4 5">CCFEE 5187</strain>
    </source>
</reference>
<feature type="domain" description="BHLH" evidence="3">
    <location>
        <begin position="202"/>
        <end position="256"/>
    </location>
</feature>
<dbReference type="InterPro" id="IPR052099">
    <property type="entry name" value="Regulatory_TF_Diverse"/>
</dbReference>
<evidence type="ECO:0000256" key="2">
    <source>
        <dbReference type="SAM" id="MobiDB-lite"/>
    </source>
</evidence>
<feature type="region of interest" description="Disordered" evidence="2">
    <location>
        <begin position="179"/>
        <end position="202"/>
    </location>
</feature>
<protein>
    <recommendedName>
        <fullName evidence="3">BHLH domain-containing protein</fullName>
    </recommendedName>
</protein>
<dbReference type="OrthoDB" id="3529902at2759"/>
<evidence type="ECO:0000259" key="3">
    <source>
        <dbReference type="PROSITE" id="PS50888"/>
    </source>
</evidence>
<dbReference type="SUPFAM" id="SSF47459">
    <property type="entry name" value="HLH, helix-loop-helix DNA-binding domain"/>
    <property type="match status" value="1"/>
</dbReference>
<keyword evidence="1" id="KW-0175">Coiled coil</keyword>
<dbReference type="GO" id="GO:0046983">
    <property type="term" value="F:protein dimerization activity"/>
    <property type="evidence" value="ECO:0007669"/>
    <property type="project" value="InterPro"/>
</dbReference>
<dbReference type="STRING" id="331657.A0A4U0WQ59"/>
<dbReference type="PROSITE" id="PS50888">
    <property type="entry name" value="BHLH"/>
    <property type="match status" value="1"/>
</dbReference>
<dbReference type="AlphaFoldDB" id="A0A4U0WQ59"/>
<dbReference type="PANTHER" id="PTHR47336:SF2">
    <property type="entry name" value="TRANSCRIPTION FACTOR HMS1-RELATED"/>
    <property type="match status" value="1"/>
</dbReference>
<sequence>MTHSANNYVVNDYFQVHGSTWNGWHASHATTPMSAPGAPISPSSTEDFDEAVDASPWSVGSPISPYEQALRVHNETYGTLPSSAESSFCPQPGVYVATDLWSSPESSCALNTYDFTLSALERSQLEDKWNLAHGQPHQFASRVTQAPTAIKLQAPPQKHVPSQPQVPEKPDFMKHRKAASTSTIVTPPTSTSSESNRPACRRSKLSHNLVERRYREGVNQRIAELAEHLSRAYPHALPKATKSTVLTCAKDRISQLENRNAQLEHEVALMRRRLEMVGHSAAPMVQSDRDRTAMSGW</sequence>
<dbReference type="EMBL" id="NAJN01001189">
    <property type="protein sequence ID" value="TKA65027.1"/>
    <property type="molecule type" value="Genomic_DNA"/>
</dbReference>
<proteinExistence type="predicted"/>
<dbReference type="InterPro" id="IPR036638">
    <property type="entry name" value="HLH_DNA-bd_sf"/>
</dbReference>
<accession>A0A4U0WQ59</accession>
<gene>
    <name evidence="4" type="ORF">B0A49_08948</name>
</gene>
<name>A0A4U0WQ59_9PEZI</name>
<dbReference type="InterPro" id="IPR011598">
    <property type="entry name" value="bHLH_dom"/>
</dbReference>
<evidence type="ECO:0000256" key="1">
    <source>
        <dbReference type="SAM" id="Coils"/>
    </source>
</evidence>